<accession>A0A8S9RUA9</accession>
<evidence type="ECO:0000313" key="2">
    <source>
        <dbReference type="Proteomes" id="UP000712600"/>
    </source>
</evidence>
<comment type="caution">
    <text evidence="1">The sequence shown here is derived from an EMBL/GenBank/DDBJ whole genome shotgun (WGS) entry which is preliminary data.</text>
</comment>
<reference evidence="1" key="1">
    <citation type="submission" date="2019-12" db="EMBL/GenBank/DDBJ databases">
        <title>Genome sequencing and annotation of Brassica cretica.</title>
        <authorList>
            <person name="Studholme D.J."/>
            <person name="Sarris P."/>
        </authorList>
    </citation>
    <scope>NUCLEOTIDE SEQUENCE</scope>
    <source>
        <strain evidence="1">PFS-109/04</strain>
        <tissue evidence="1">Leaf</tissue>
    </source>
</reference>
<evidence type="ECO:0000313" key="1">
    <source>
        <dbReference type="EMBL" id="KAF3584093.1"/>
    </source>
</evidence>
<dbReference type="EMBL" id="QGKX02000088">
    <property type="protein sequence ID" value="KAF3584093.1"/>
    <property type="molecule type" value="Genomic_DNA"/>
</dbReference>
<protein>
    <submittedName>
        <fullName evidence="1">Uncharacterized protein</fullName>
    </submittedName>
</protein>
<dbReference type="AlphaFoldDB" id="A0A8S9RUA9"/>
<dbReference type="Proteomes" id="UP000712600">
    <property type="component" value="Unassembled WGS sequence"/>
</dbReference>
<organism evidence="1 2">
    <name type="scientific">Brassica cretica</name>
    <name type="common">Mustard</name>
    <dbReference type="NCBI Taxonomy" id="69181"/>
    <lineage>
        <taxon>Eukaryota</taxon>
        <taxon>Viridiplantae</taxon>
        <taxon>Streptophyta</taxon>
        <taxon>Embryophyta</taxon>
        <taxon>Tracheophyta</taxon>
        <taxon>Spermatophyta</taxon>
        <taxon>Magnoliopsida</taxon>
        <taxon>eudicotyledons</taxon>
        <taxon>Gunneridae</taxon>
        <taxon>Pentapetalae</taxon>
        <taxon>rosids</taxon>
        <taxon>malvids</taxon>
        <taxon>Brassicales</taxon>
        <taxon>Brassicaceae</taxon>
        <taxon>Brassiceae</taxon>
        <taxon>Brassica</taxon>
    </lineage>
</organism>
<sequence length="112" mass="12319">MRGRSNLLRVSLDNLSLSISIISLETLSTKGDFVSFGVSHRRRLRRYLSSATSPSVALVGDLSLGGSPVGDRALSQWLFRNRKFVGSVSRWFFSSKLFLGGSNRSSHLKSKG</sequence>
<name>A0A8S9RUA9_BRACR</name>
<proteinExistence type="predicted"/>
<gene>
    <name evidence="1" type="ORF">F2Q69_00026596</name>
</gene>